<sequence>MSNAEMPEIDEQIINGTTDDDIFLKYALKTLPLTSFKFRGFVVLTLTDVTQQQSLAYIKERLWKLRADERHDKSLFEDLHIAVKSLLNSNKIEIGAMPFLLLNDKMVRKLDDDHGLLCNSKIDETEICTFFKKIEASGKPVIISDIRKESDLSLFVSKLLKSTPYLSYAAIPIMYQQKILGILELYASEPDIISAEKIKPLESLYAELAQLMKMGHEIFQHSIHEVISNRFTVIQPSVAWKFNEVAFKYFQQQMTHGKVIETVPIVFESVFPLYGAVDIRNSSLIRNNAIRADWQLQLQWLQKMTKELAPFNLLEIQKLIQRQIDFFNKNNIDRPISSETISIWNTLDRTMQKLVKVAMQEKPEIVPICQAYIEAIDINTGSCSINRRNLDVSMQQVISGIDLLLDEMNKKMQQIFPAYYNKFRTDGIEYDLYVGKSINPQMDFNTEQLHMLHALQLEYMRKVALSNAAQQHALLVPLQSTQLIFVNTDVIDITFREDEKRFDVEGAYNIRYQMIKKRIDKIHLLDSSERLTQPGKIAIVYFNESDVADYRTQLQELKEKGMFSNLEYLELEELQGITGLKALRVTIEDI</sequence>
<dbReference type="RefSeq" id="WP_240826919.1">
    <property type="nucleotide sequence ID" value="NZ_JAKWBL010000001.1"/>
</dbReference>
<protein>
    <submittedName>
        <fullName evidence="2">GAF domain-containing protein</fullName>
    </submittedName>
</protein>
<accession>A0ABS9SGN8</accession>
<proteinExistence type="predicted"/>
<feature type="domain" description="GAF" evidence="1">
    <location>
        <begin position="129"/>
        <end position="190"/>
    </location>
</feature>
<comment type="caution">
    <text evidence="2">The sequence shown here is derived from an EMBL/GenBank/DDBJ whole genome shotgun (WGS) entry which is preliminary data.</text>
</comment>
<name>A0ABS9SGN8_9BACT</name>
<evidence type="ECO:0000313" key="3">
    <source>
        <dbReference type="Proteomes" id="UP001202248"/>
    </source>
</evidence>
<dbReference type="InterPro" id="IPR029016">
    <property type="entry name" value="GAF-like_dom_sf"/>
</dbReference>
<evidence type="ECO:0000313" key="2">
    <source>
        <dbReference type="EMBL" id="MCH5597538.1"/>
    </source>
</evidence>
<organism evidence="2 3">
    <name type="scientific">Niabella ginsengisoli</name>
    <dbReference type="NCBI Taxonomy" id="522298"/>
    <lineage>
        <taxon>Bacteria</taxon>
        <taxon>Pseudomonadati</taxon>
        <taxon>Bacteroidota</taxon>
        <taxon>Chitinophagia</taxon>
        <taxon>Chitinophagales</taxon>
        <taxon>Chitinophagaceae</taxon>
        <taxon>Niabella</taxon>
    </lineage>
</organism>
<dbReference type="Proteomes" id="UP001202248">
    <property type="component" value="Unassembled WGS sequence"/>
</dbReference>
<reference evidence="2 3" key="1">
    <citation type="submission" date="2022-02" db="EMBL/GenBank/DDBJ databases">
        <authorList>
            <person name="Min J."/>
        </authorList>
    </citation>
    <scope>NUCLEOTIDE SEQUENCE [LARGE SCALE GENOMIC DNA]</scope>
    <source>
        <strain evidence="2 3">GR10-1</strain>
    </source>
</reference>
<dbReference type="Gene3D" id="3.30.450.40">
    <property type="match status" value="1"/>
</dbReference>
<dbReference type="SUPFAM" id="SSF55781">
    <property type="entry name" value="GAF domain-like"/>
    <property type="match status" value="1"/>
</dbReference>
<dbReference type="InterPro" id="IPR003018">
    <property type="entry name" value="GAF"/>
</dbReference>
<gene>
    <name evidence="2" type="ORF">MKP09_06275</name>
</gene>
<keyword evidence="3" id="KW-1185">Reference proteome</keyword>
<dbReference type="EMBL" id="JAKWBL010000001">
    <property type="protein sequence ID" value="MCH5597538.1"/>
    <property type="molecule type" value="Genomic_DNA"/>
</dbReference>
<evidence type="ECO:0000259" key="1">
    <source>
        <dbReference type="Pfam" id="PF01590"/>
    </source>
</evidence>
<dbReference type="Pfam" id="PF01590">
    <property type="entry name" value="GAF"/>
    <property type="match status" value="1"/>
</dbReference>